<proteinExistence type="inferred from homology"/>
<feature type="domain" description="FAD/NAD(P)-binding" evidence="8">
    <location>
        <begin position="8"/>
        <end position="293"/>
    </location>
</feature>
<keyword evidence="2 6" id="KW-0285">Flavoprotein</keyword>
<evidence type="ECO:0000256" key="7">
    <source>
        <dbReference type="SAM" id="Phobius"/>
    </source>
</evidence>
<reference evidence="9 10" key="1">
    <citation type="submission" date="2017-07" db="EMBL/GenBank/DDBJ databases">
        <title>Virgibacillus sp. LM2416.</title>
        <authorList>
            <person name="Tak E.J."/>
            <person name="Bae J.-W."/>
        </authorList>
    </citation>
    <scope>NUCLEOTIDE SEQUENCE [LARGE SCALE GENOMIC DNA]</scope>
    <source>
        <strain evidence="9 10">LM2416</strain>
    </source>
</reference>
<keyword evidence="5 6" id="KW-0560">Oxidoreductase</keyword>
<dbReference type="GO" id="GO:0050660">
    <property type="term" value="F:flavin adenine dinucleotide binding"/>
    <property type="evidence" value="ECO:0007669"/>
    <property type="project" value="UniProtKB-UniRule"/>
</dbReference>
<dbReference type="InterPro" id="IPR023753">
    <property type="entry name" value="FAD/NAD-binding_dom"/>
</dbReference>
<keyword evidence="3 6" id="KW-0274">FAD</keyword>
<dbReference type="SUPFAM" id="SSF51905">
    <property type="entry name" value="FAD/NAD(P)-binding domain"/>
    <property type="match status" value="1"/>
</dbReference>
<keyword evidence="7" id="KW-0472">Membrane</keyword>
<dbReference type="InterPro" id="IPR022890">
    <property type="entry name" value="Fd--NADP_Rdtase_type_2"/>
</dbReference>
<evidence type="ECO:0000256" key="2">
    <source>
        <dbReference type="ARBA" id="ARBA00022630"/>
    </source>
</evidence>
<comment type="similarity">
    <text evidence="6">Belongs to the ferredoxin--NADP reductase type 2 family.</text>
</comment>
<dbReference type="PANTHER" id="PTHR48105">
    <property type="entry name" value="THIOREDOXIN REDUCTASE 1-RELATED-RELATED"/>
    <property type="match status" value="1"/>
</dbReference>
<feature type="binding site" evidence="6">
    <location>
        <position position="90"/>
    </location>
    <ligand>
        <name>FAD</name>
        <dbReference type="ChEBI" id="CHEBI:57692"/>
    </ligand>
</feature>
<name>A0A220TXW2_9BACI</name>
<dbReference type="RefSeq" id="WP_089060101.1">
    <property type="nucleotide sequence ID" value="NZ_CP022315.1"/>
</dbReference>
<dbReference type="PRINTS" id="PR00469">
    <property type="entry name" value="PNDRDTASEII"/>
</dbReference>
<dbReference type="AlphaFoldDB" id="A0A220TXW2"/>
<comment type="cofactor">
    <cofactor evidence="6">
        <name>FAD</name>
        <dbReference type="ChEBI" id="CHEBI:57692"/>
    </cofactor>
    <text evidence="6">Binds 1 FAD per subunit.</text>
</comment>
<feature type="binding site" evidence="6">
    <location>
        <position position="45"/>
    </location>
    <ligand>
        <name>FAD</name>
        <dbReference type="ChEBI" id="CHEBI:57692"/>
    </ligand>
</feature>
<evidence type="ECO:0000259" key="8">
    <source>
        <dbReference type="Pfam" id="PF07992"/>
    </source>
</evidence>
<sequence>MRKDLELYDVTIIGGGAAGLFTAFYSGMREMKTKIIEYLPFLGGKVPYYYPDKVIRDIGGIHAITGAKLTEQLIEQGKTFDPTIVLDTQATEMERLDNGNFLLTDHRGDQHYTKTIIIAAGFGPLRSVELDLPNAEDYKNHNLHYYIREMETFRDKNVVISGGGNSAIDWANELEPIAKSVTLLYRRDEFSGHESNITKMKNSSVTIVTSSVIEQLHGDGHRLSSITIHNTESGERKELALDDLVVNHGFIIDLGVIGNWGLEMKDQTIQVDASMQTNIPGIYVVGDLANYPAKLPLIAGAFYEGPTAVNSANQHIVPDEELEKLYSTHMDAFIR</sequence>
<feature type="binding site" evidence="6">
    <location>
        <position position="125"/>
    </location>
    <ligand>
        <name>FAD</name>
        <dbReference type="ChEBI" id="CHEBI:57692"/>
    </ligand>
</feature>
<evidence type="ECO:0000256" key="6">
    <source>
        <dbReference type="HAMAP-Rule" id="MF_01685"/>
    </source>
</evidence>
<feature type="binding site" evidence="6">
    <location>
        <position position="328"/>
    </location>
    <ligand>
        <name>FAD</name>
        <dbReference type="ChEBI" id="CHEBI:57692"/>
    </ligand>
</feature>
<gene>
    <name evidence="9" type="ORF">CFK37_00685</name>
</gene>
<evidence type="ECO:0000313" key="9">
    <source>
        <dbReference type="EMBL" id="ASK60824.1"/>
    </source>
</evidence>
<dbReference type="EMBL" id="CP022315">
    <property type="protein sequence ID" value="ASK60824.1"/>
    <property type="molecule type" value="Genomic_DNA"/>
</dbReference>
<dbReference type="KEGG" id="vil:CFK37_00685"/>
<dbReference type="GO" id="GO:0004324">
    <property type="term" value="F:ferredoxin-NADP+ reductase activity"/>
    <property type="evidence" value="ECO:0007669"/>
    <property type="project" value="UniProtKB-UniRule"/>
</dbReference>
<feature type="binding site" evidence="6">
    <location>
        <position position="287"/>
    </location>
    <ligand>
        <name>FAD</name>
        <dbReference type="ChEBI" id="CHEBI:57692"/>
    </ligand>
</feature>
<feature type="transmembrane region" description="Helical" evidence="7">
    <location>
        <begin position="7"/>
        <end position="28"/>
    </location>
</feature>
<evidence type="ECO:0000256" key="5">
    <source>
        <dbReference type="ARBA" id="ARBA00023002"/>
    </source>
</evidence>
<dbReference type="Pfam" id="PF07992">
    <property type="entry name" value="Pyr_redox_2"/>
    <property type="match status" value="1"/>
</dbReference>
<comment type="subunit">
    <text evidence="1 6">Homodimer.</text>
</comment>
<dbReference type="OrthoDB" id="9806179at2"/>
<dbReference type="HAMAP" id="MF_01685">
    <property type="entry name" value="FENR2"/>
    <property type="match status" value="1"/>
</dbReference>
<protein>
    <recommendedName>
        <fullName evidence="6">Ferredoxin--NADP reductase</fullName>
        <shortName evidence="6">FNR</shortName>
        <shortName evidence="6">Fd-NADP(+) reductase</shortName>
        <ecNumber evidence="6">1.18.1.2</ecNumber>
    </recommendedName>
</protein>
<dbReference type="PRINTS" id="PR00368">
    <property type="entry name" value="FADPNR"/>
</dbReference>
<dbReference type="GO" id="GO:0050661">
    <property type="term" value="F:NADP binding"/>
    <property type="evidence" value="ECO:0007669"/>
    <property type="project" value="UniProtKB-UniRule"/>
</dbReference>
<feature type="binding site" evidence="6">
    <location>
        <position position="50"/>
    </location>
    <ligand>
        <name>FAD</name>
        <dbReference type="ChEBI" id="CHEBI:57692"/>
    </ligand>
</feature>
<dbReference type="EC" id="1.18.1.2" evidence="6"/>
<dbReference type="Gene3D" id="3.50.50.60">
    <property type="entry name" value="FAD/NAD(P)-binding domain"/>
    <property type="match status" value="2"/>
</dbReference>
<organism evidence="9 10">
    <name type="scientific">Virgibacillus phasianinus</name>
    <dbReference type="NCBI Taxonomy" id="2017483"/>
    <lineage>
        <taxon>Bacteria</taxon>
        <taxon>Bacillati</taxon>
        <taxon>Bacillota</taxon>
        <taxon>Bacilli</taxon>
        <taxon>Bacillales</taxon>
        <taxon>Bacillaceae</taxon>
        <taxon>Virgibacillus</taxon>
    </lineage>
</organism>
<feature type="binding site" evidence="6">
    <location>
        <position position="37"/>
    </location>
    <ligand>
        <name>FAD</name>
        <dbReference type="ChEBI" id="CHEBI:57692"/>
    </ligand>
</feature>
<dbReference type="InterPro" id="IPR036188">
    <property type="entry name" value="FAD/NAD-bd_sf"/>
</dbReference>
<keyword evidence="7" id="KW-0812">Transmembrane</keyword>
<keyword evidence="4 6" id="KW-0521">NADP</keyword>
<accession>A0A220TXW2</accession>
<dbReference type="Proteomes" id="UP000198312">
    <property type="component" value="Chromosome"/>
</dbReference>
<evidence type="ECO:0000256" key="3">
    <source>
        <dbReference type="ARBA" id="ARBA00022827"/>
    </source>
</evidence>
<evidence type="ECO:0000256" key="4">
    <source>
        <dbReference type="ARBA" id="ARBA00022857"/>
    </source>
</evidence>
<dbReference type="InterPro" id="IPR050097">
    <property type="entry name" value="Ferredoxin-NADP_redctase_2"/>
</dbReference>
<evidence type="ECO:0000313" key="10">
    <source>
        <dbReference type="Proteomes" id="UP000198312"/>
    </source>
</evidence>
<keyword evidence="7" id="KW-1133">Transmembrane helix</keyword>
<evidence type="ECO:0000256" key="1">
    <source>
        <dbReference type="ARBA" id="ARBA00011738"/>
    </source>
</evidence>
<keyword evidence="10" id="KW-1185">Reference proteome</keyword>
<comment type="caution">
    <text evidence="6">Lacks conserved residue(s) required for the propagation of feature annotation.</text>
</comment>
<comment type="catalytic activity">
    <reaction evidence="6">
        <text>2 reduced [2Fe-2S]-[ferredoxin] + NADP(+) + H(+) = 2 oxidized [2Fe-2S]-[ferredoxin] + NADPH</text>
        <dbReference type="Rhea" id="RHEA:20125"/>
        <dbReference type="Rhea" id="RHEA-COMP:10000"/>
        <dbReference type="Rhea" id="RHEA-COMP:10001"/>
        <dbReference type="ChEBI" id="CHEBI:15378"/>
        <dbReference type="ChEBI" id="CHEBI:33737"/>
        <dbReference type="ChEBI" id="CHEBI:33738"/>
        <dbReference type="ChEBI" id="CHEBI:57783"/>
        <dbReference type="ChEBI" id="CHEBI:58349"/>
        <dbReference type="EC" id="1.18.1.2"/>
    </reaction>
</comment>